<gene>
    <name evidence="4" type="ORF">CLG85_005610</name>
</gene>
<feature type="region of interest" description="Disordered" evidence="3">
    <location>
        <begin position="1"/>
        <end position="22"/>
    </location>
</feature>
<keyword evidence="2" id="KW-0325">Glycoprotein</keyword>
<sequence length="264" mass="27988">MRLRPGDGPGDAPDNRDGLSIGDGSKPIRNVLIDGNSISWAVDENLAVWGNVADVTISNNIIAEALDQSIHPKGRHSMGLLIGGGSAKRITVIGNLLAHNRHRNPNIKDDSQQIEFINNLVYNWGPSGFQGTGSTVNILGNVYIAGPNSVDRPPLHLQDAGRPGPNFYVSDTLGEIRRDAEVGLSKAPTFAGSGAPVMPSAEVADSVLAHAGARLPEVDSTDLRIFEEVISRGGYIIDSPRQVIGGRIPRRAAGNAEEAEQNSN</sequence>
<dbReference type="Gene3D" id="2.160.20.10">
    <property type="entry name" value="Single-stranded right-handed beta-helix, Pectin lyase-like"/>
    <property type="match status" value="1"/>
</dbReference>
<evidence type="ECO:0000313" key="4">
    <source>
        <dbReference type="EMBL" id="MCT4369838.1"/>
    </source>
</evidence>
<evidence type="ECO:0008006" key="6">
    <source>
        <dbReference type="Google" id="ProtNLM"/>
    </source>
</evidence>
<name>A0ABT2KJC9_9RHOB</name>
<dbReference type="SUPFAM" id="SSF51126">
    <property type="entry name" value="Pectin lyase-like"/>
    <property type="match status" value="1"/>
</dbReference>
<dbReference type="InterPro" id="IPR011050">
    <property type="entry name" value="Pectin_lyase_fold/virulence"/>
</dbReference>
<evidence type="ECO:0000313" key="5">
    <source>
        <dbReference type="Proteomes" id="UP000217448"/>
    </source>
</evidence>
<dbReference type="InterPro" id="IPR012334">
    <property type="entry name" value="Pectin_lyas_fold"/>
</dbReference>
<keyword evidence="5" id="KW-1185">Reference proteome</keyword>
<dbReference type="PANTHER" id="PTHR42970">
    <property type="entry name" value="PECTATE LYASE C-RELATED"/>
    <property type="match status" value="1"/>
</dbReference>
<dbReference type="PANTHER" id="PTHR42970:SF1">
    <property type="entry name" value="PECTATE LYASE C-RELATED"/>
    <property type="match status" value="1"/>
</dbReference>
<comment type="caution">
    <text evidence="4">The sequence shown here is derived from an EMBL/GenBank/DDBJ whole genome shotgun (WGS) entry which is preliminary data.</text>
</comment>
<dbReference type="InterPro" id="IPR052063">
    <property type="entry name" value="Polysaccharide_Lyase_1"/>
</dbReference>
<proteinExistence type="predicted"/>
<accession>A0ABT2KJC9</accession>
<evidence type="ECO:0000256" key="3">
    <source>
        <dbReference type="SAM" id="MobiDB-lite"/>
    </source>
</evidence>
<organism evidence="4 5">
    <name type="scientific">Alloyangia mangrovi</name>
    <dbReference type="NCBI Taxonomy" id="1779329"/>
    <lineage>
        <taxon>Bacteria</taxon>
        <taxon>Pseudomonadati</taxon>
        <taxon>Pseudomonadota</taxon>
        <taxon>Alphaproteobacteria</taxon>
        <taxon>Rhodobacterales</taxon>
        <taxon>Roseobacteraceae</taxon>
        <taxon>Alloyangia</taxon>
    </lineage>
</organism>
<evidence type="ECO:0000256" key="1">
    <source>
        <dbReference type="ARBA" id="ARBA00022723"/>
    </source>
</evidence>
<dbReference type="Proteomes" id="UP000217448">
    <property type="component" value="Unassembled WGS sequence"/>
</dbReference>
<dbReference type="EMBL" id="NTHN02000007">
    <property type="protein sequence ID" value="MCT4369838.1"/>
    <property type="molecule type" value="Genomic_DNA"/>
</dbReference>
<evidence type="ECO:0000256" key="2">
    <source>
        <dbReference type="ARBA" id="ARBA00023180"/>
    </source>
</evidence>
<protein>
    <recommendedName>
        <fullName evidence="6">Pectate lyase</fullName>
    </recommendedName>
</protein>
<reference evidence="5" key="1">
    <citation type="submission" date="2023-07" db="EMBL/GenBank/DDBJ databases">
        <title>Yangia mangrovi SAOS 153D genome.</title>
        <authorList>
            <person name="Verma A."/>
            <person name="Pal Y."/>
            <person name="Sundharam S."/>
            <person name="Bisht B."/>
            <person name="Srinivasan K."/>
        </authorList>
    </citation>
    <scope>NUCLEOTIDE SEQUENCE [LARGE SCALE GENOMIC DNA]</scope>
    <source>
        <strain evidence="5">SAOS 153D</strain>
    </source>
</reference>
<keyword evidence="1" id="KW-0479">Metal-binding</keyword>